<feature type="region of interest" description="Disordered" evidence="1">
    <location>
        <begin position="1"/>
        <end position="63"/>
    </location>
</feature>
<name>A0A7W8B486_STRST</name>
<evidence type="ECO:0000256" key="1">
    <source>
        <dbReference type="SAM" id="MobiDB-lite"/>
    </source>
</evidence>
<reference evidence="2 3" key="1">
    <citation type="submission" date="2020-08" db="EMBL/GenBank/DDBJ databases">
        <title>Genomic Encyclopedia of Type Strains, Phase III (KMG-III): the genomes of soil and plant-associated and newly described type strains.</title>
        <authorList>
            <person name="Whitman W."/>
        </authorList>
    </citation>
    <scope>NUCLEOTIDE SEQUENCE [LARGE SCALE GENOMIC DNA]</scope>
    <source>
        <strain evidence="2 3">CECT 3146</strain>
    </source>
</reference>
<sequence length="63" mass="6747">MHILPDRTRLPLPVGLPASNLHDSDGLKPTVAGHPTQYAPAATSMSKLSGFPLTQSLRSRRDA</sequence>
<accession>A0A7W8B486</accession>
<evidence type="ECO:0000313" key="2">
    <source>
        <dbReference type="EMBL" id="MBB5110064.1"/>
    </source>
</evidence>
<protein>
    <submittedName>
        <fullName evidence="2">Uncharacterized protein</fullName>
    </submittedName>
</protein>
<dbReference type="EMBL" id="JACHJD010000065">
    <property type="protein sequence ID" value="MBB5110064.1"/>
    <property type="molecule type" value="Genomic_DNA"/>
</dbReference>
<organism evidence="2 3">
    <name type="scientific">Streptomyces spectabilis</name>
    <dbReference type="NCBI Taxonomy" id="68270"/>
    <lineage>
        <taxon>Bacteria</taxon>
        <taxon>Bacillati</taxon>
        <taxon>Actinomycetota</taxon>
        <taxon>Actinomycetes</taxon>
        <taxon>Kitasatosporales</taxon>
        <taxon>Streptomycetaceae</taxon>
        <taxon>Streptomyces</taxon>
    </lineage>
</organism>
<dbReference type="Proteomes" id="UP000549009">
    <property type="component" value="Unassembled WGS sequence"/>
</dbReference>
<proteinExistence type="predicted"/>
<dbReference type="AlphaFoldDB" id="A0A7W8B486"/>
<evidence type="ECO:0000313" key="3">
    <source>
        <dbReference type="Proteomes" id="UP000549009"/>
    </source>
</evidence>
<feature type="compositionally biased region" description="Polar residues" evidence="1">
    <location>
        <begin position="43"/>
        <end position="57"/>
    </location>
</feature>
<keyword evidence="3" id="KW-1185">Reference proteome</keyword>
<gene>
    <name evidence="2" type="ORF">FHS40_009194</name>
</gene>
<comment type="caution">
    <text evidence="2">The sequence shown here is derived from an EMBL/GenBank/DDBJ whole genome shotgun (WGS) entry which is preliminary data.</text>
</comment>